<evidence type="ECO:0000313" key="4">
    <source>
        <dbReference type="EMBL" id="KAE9057648.1"/>
    </source>
</evidence>
<gene>
    <name evidence="9" type="ORF">PF001_g31814</name>
    <name evidence="7" type="ORF">PF002_g32086</name>
    <name evidence="8" type="ORF">PF004_g29118</name>
    <name evidence="6" type="ORF">PF005_g31992</name>
    <name evidence="5" type="ORF">PF006_g31850</name>
    <name evidence="4" type="ORF">PF007_g31574</name>
    <name evidence="10" type="ORF">PF008_g27741</name>
    <name evidence="1" type="ORF">PF009_g32004</name>
    <name evidence="3" type="ORF">PF010_g31631</name>
    <name evidence="2" type="ORF">PF011_g31366</name>
</gene>
<evidence type="ECO:0000313" key="15">
    <source>
        <dbReference type="Proteomes" id="UP000440732"/>
    </source>
</evidence>
<dbReference type="AlphaFoldDB" id="A0A6A3PJN1"/>
<evidence type="ECO:0000313" key="14">
    <source>
        <dbReference type="Proteomes" id="UP000440367"/>
    </source>
</evidence>
<dbReference type="EMBL" id="QXFX01007532">
    <property type="protein sequence ID" value="KAE9056780.1"/>
    <property type="molecule type" value="Genomic_DNA"/>
</dbReference>
<evidence type="ECO:0000313" key="18">
    <source>
        <dbReference type="Proteomes" id="UP000476176"/>
    </source>
</evidence>
<evidence type="ECO:0000313" key="6">
    <source>
        <dbReference type="EMBL" id="KAE9159560.1"/>
    </source>
</evidence>
<dbReference type="OrthoDB" id="10352748at2759"/>
<dbReference type="EMBL" id="QXFW01007614">
    <property type="protein sequence ID" value="KAE8956774.1"/>
    <property type="molecule type" value="Genomic_DNA"/>
</dbReference>
<evidence type="ECO:0000313" key="13">
    <source>
        <dbReference type="Proteomes" id="UP000437068"/>
    </source>
</evidence>
<dbReference type="Proteomes" id="UP000488956">
    <property type="component" value="Unassembled WGS sequence"/>
</dbReference>
<protein>
    <submittedName>
        <fullName evidence="4">Uncharacterized protein</fullName>
    </submittedName>
</protein>
<organism evidence="4 16">
    <name type="scientific">Phytophthora fragariae</name>
    <dbReference type="NCBI Taxonomy" id="53985"/>
    <lineage>
        <taxon>Eukaryota</taxon>
        <taxon>Sar</taxon>
        <taxon>Stramenopiles</taxon>
        <taxon>Oomycota</taxon>
        <taxon>Peronosporomycetes</taxon>
        <taxon>Peronosporales</taxon>
        <taxon>Peronosporaceae</taxon>
        <taxon>Phytophthora</taxon>
    </lineage>
</organism>
<dbReference type="EMBL" id="QXGB01007169">
    <property type="protein sequence ID" value="KAE9159560.1"/>
    <property type="molecule type" value="Genomic_DNA"/>
</dbReference>
<evidence type="ECO:0000313" key="5">
    <source>
        <dbReference type="EMBL" id="KAE9059580.1"/>
    </source>
</evidence>
<evidence type="ECO:0000313" key="7">
    <source>
        <dbReference type="EMBL" id="KAE9162532.1"/>
    </source>
</evidence>
<evidence type="ECO:0000313" key="17">
    <source>
        <dbReference type="Proteomes" id="UP000460718"/>
    </source>
</evidence>
<evidence type="ECO:0000313" key="8">
    <source>
        <dbReference type="EMBL" id="KAE9166551.1"/>
    </source>
</evidence>
<keyword evidence="12" id="KW-1185">Reference proteome</keyword>
<evidence type="ECO:0000313" key="19">
    <source>
        <dbReference type="Proteomes" id="UP000486351"/>
    </source>
</evidence>
<evidence type="ECO:0000313" key="20">
    <source>
        <dbReference type="Proteomes" id="UP000488956"/>
    </source>
</evidence>
<dbReference type="EMBL" id="QXGF01006829">
    <property type="protein sequence ID" value="KAE8917676.1"/>
    <property type="molecule type" value="Genomic_DNA"/>
</dbReference>
<comment type="caution">
    <text evidence="4">The sequence shown here is derived from an EMBL/GenBank/DDBJ whole genome shotgun (WGS) entry which is preliminary data.</text>
</comment>
<evidence type="ECO:0000313" key="11">
    <source>
        <dbReference type="Proteomes" id="UP000429523"/>
    </source>
</evidence>
<dbReference type="Proteomes" id="UP000429523">
    <property type="component" value="Unassembled WGS sequence"/>
</dbReference>
<reference evidence="11 12" key="1">
    <citation type="submission" date="2018-08" db="EMBL/GenBank/DDBJ databases">
        <title>Genomic investigation of the strawberry pathogen Phytophthora fragariae indicates pathogenicity is determined by transcriptional variation in three key races.</title>
        <authorList>
            <person name="Adams T.M."/>
            <person name="Armitage A.D."/>
            <person name="Sobczyk M.K."/>
            <person name="Bates H.J."/>
            <person name="Dunwell J.M."/>
            <person name="Nellist C.F."/>
            <person name="Harrison R.J."/>
        </authorList>
    </citation>
    <scope>NUCLEOTIDE SEQUENCE [LARGE SCALE GENOMIC DNA]</scope>
    <source>
        <strain evidence="9 13">A4</strain>
        <strain evidence="7 14">BC-1</strain>
        <strain evidence="8 18">BC-23</strain>
        <strain evidence="6 12">NOV-27</strain>
        <strain evidence="5 15">NOV-5</strain>
        <strain evidence="4 16">NOV-71</strain>
        <strain evidence="10 19">NOV-77</strain>
        <strain evidence="1 11">NOV-9</strain>
        <strain evidence="3 20">ONT-3</strain>
        <strain evidence="2 17">SCRP245</strain>
    </source>
</reference>
<accession>A0A6A3PJN1</accession>
<dbReference type="EMBL" id="QXFZ01006998">
    <property type="protein sequence ID" value="KAE9057648.1"/>
    <property type="molecule type" value="Genomic_DNA"/>
</dbReference>
<dbReference type="Proteomes" id="UP000476176">
    <property type="component" value="Unassembled WGS sequence"/>
</dbReference>
<dbReference type="EMBL" id="QXGE01007641">
    <property type="protein sequence ID" value="KAE9263093.1"/>
    <property type="molecule type" value="Genomic_DNA"/>
</dbReference>
<evidence type="ECO:0000313" key="16">
    <source>
        <dbReference type="Proteomes" id="UP000441208"/>
    </source>
</evidence>
<dbReference type="EMBL" id="QXFY01003799">
    <property type="protein sequence ID" value="KAE9282022.1"/>
    <property type="molecule type" value="Genomic_DNA"/>
</dbReference>
<sequence length="55" mass="6358">MLFRHKRIRLKELLGSGLELEDRVKNWDKTLRETGRAFRSKSAREAVPSPAHKAA</sequence>
<evidence type="ECO:0000313" key="2">
    <source>
        <dbReference type="EMBL" id="KAE8956774.1"/>
    </source>
</evidence>
<evidence type="ECO:0000313" key="12">
    <source>
        <dbReference type="Proteomes" id="UP000433483"/>
    </source>
</evidence>
<evidence type="ECO:0000313" key="1">
    <source>
        <dbReference type="EMBL" id="KAE8917676.1"/>
    </source>
</evidence>
<dbReference type="EMBL" id="QXGD01006665">
    <property type="protein sequence ID" value="KAE9162532.1"/>
    <property type="molecule type" value="Genomic_DNA"/>
</dbReference>
<dbReference type="EMBL" id="QXGC01005092">
    <property type="protein sequence ID" value="KAE9166551.1"/>
    <property type="molecule type" value="Genomic_DNA"/>
</dbReference>
<dbReference type="Proteomes" id="UP000437068">
    <property type="component" value="Unassembled WGS sequence"/>
</dbReference>
<dbReference type="Proteomes" id="UP000441208">
    <property type="component" value="Unassembled WGS sequence"/>
</dbReference>
<dbReference type="Proteomes" id="UP000440732">
    <property type="component" value="Unassembled WGS sequence"/>
</dbReference>
<dbReference type="Proteomes" id="UP000433483">
    <property type="component" value="Unassembled WGS sequence"/>
</dbReference>
<dbReference type="EMBL" id="QXGA01007710">
    <property type="protein sequence ID" value="KAE9059580.1"/>
    <property type="molecule type" value="Genomic_DNA"/>
</dbReference>
<evidence type="ECO:0000313" key="3">
    <source>
        <dbReference type="EMBL" id="KAE9056780.1"/>
    </source>
</evidence>
<dbReference type="Proteomes" id="UP000440367">
    <property type="component" value="Unassembled WGS sequence"/>
</dbReference>
<name>A0A6A3PJN1_9STRA</name>
<dbReference type="Proteomes" id="UP000460718">
    <property type="component" value="Unassembled WGS sequence"/>
</dbReference>
<dbReference type="Proteomes" id="UP000486351">
    <property type="component" value="Unassembled WGS sequence"/>
</dbReference>
<proteinExistence type="predicted"/>
<evidence type="ECO:0000313" key="9">
    <source>
        <dbReference type="EMBL" id="KAE9263093.1"/>
    </source>
</evidence>
<evidence type="ECO:0000313" key="10">
    <source>
        <dbReference type="EMBL" id="KAE9282022.1"/>
    </source>
</evidence>